<dbReference type="Gene3D" id="3.80.10.10">
    <property type="entry name" value="Ribonuclease Inhibitor"/>
    <property type="match status" value="1"/>
</dbReference>
<dbReference type="Proteomes" id="UP000284706">
    <property type="component" value="Unassembled WGS sequence"/>
</dbReference>
<proteinExistence type="predicted"/>
<evidence type="ECO:0000313" key="1">
    <source>
        <dbReference type="EMBL" id="PPQ73625.1"/>
    </source>
</evidence>
<dbReference type="AlphaFoldDB" id="A0A409W579"/>
<gene>
    <name evidence="1" type="ORF">CVT26_010616</name>
</gene>
<reference evidence="1 2" key="1">
    <citation type="journal article" date="2018" name="Evol. Lett.">
        <title>Horizontal gene cluster transfer increased hallucinogenic mushroom diversity.</title>
        <authorList>
            <person name="Reynolds H.T."/>
            <person name="Vijayakumar V."/>
            <person name="Gluck-Thaler E."/>
            <person name="Korotkin H.B."/>
            <person name="Matheny P.B."/>
            <person name="Slot J.C."/>
        </authorList>
    </citation>
    <scope>NUCLEOTIDE SEQUENCE [LARGE SCALE GENOMIC DNA]</scope>
    <source>
        <strain evidence="1 2">SRW20</strain>
    </source>
</reference>
<dbReference type="GO" id="GO:0031146">
    <property type="term" value="P:SCF-dependent proteasomal ubiquitin-dependent protein catabolic process"/>
    <property type="evidence" value="ECO:0007669"/>
    <property type="project" value="TreeGrafter"/>
</dbReference>
<dbReference type="SUPFAM" id="SSF52047">
    <property type="entry name" value="RNI-like"/>
    <property type="match status" value="1"/>
</dbReference>
<dbReference type="PANTHER" id="PTHR13318">
    <property type="entry name" value="PARTNER OF PAIRED, ISOFORM B-RELATED"/>
    <property type="match status" value="1"/>
</dbReference>
<comment type="caution">
    <text evidence="1">The sequence shown here is derived from an EMBL/GenBank/DDBJ whole genome shotgun (WGS) entry which is preliminary data.</text>
</comment>
<name>A0A409W579_9AGAR</name>
<dbReference type="OrthoDB" id="3053497at2759"/>
<dbReference type="InterPro" id="IPR032675">
    <property type="entry name" value="LRR_dom_sf"/>
</dbReference>
<dbReference type="EMBL" id="NHYE01005393">
    <property type="protein sequence ID" value="PPQ73625.1"/>
    <property type="molecule type" value="Genomic_DNA"/>
</dbReference>
<sequence length="408" mass="45344">MALAMPELPVEIWAAIFQQLVAIDDTPSCRTTLLLVSRSWFQTAIAVHQLWTHIEVTLAPTTTTNRVLFYLFHCAALPLSVCITILEPSAPAIPNIMHLFAAHLYRIRLLKLRVSSHEVAEKALELIGAHRPAPILEVLSIDVEALPQGESSYWEPYRTTFSSAPRLSHLTIPVFPLPTKESSQLVHCSSLTHLTIGEIPYQGIYGTGAVLQLLCAFINLESFTFKPIDIYCYFDAPDFPIINCARLLSIDIALPGIGLDILTKINAPSLTSVRLDTRREDSLGWEENVLPGGISDALRLLSRRSPLVRDVELRGTFFRRPEEDYRWLLAEAFPQLQVVKLVGTDITDDVLAGISRTSSQLTVFSLQSCIDITQAGVSRFLNSVESTVQLVIEDCPNASSLPPLSRQY</sequence>
<organism evidence="1 2">
    <name type="scientific">Gymnopilus dilepis</name>
    <dbReference type="NCBI Taxonomy" id="231916"/>
    <lineage>
        <taxon>Eukaryota</taxon>
        <taxon>Fungi</taxon>
        <taxon>Dikarya</taxon>
        <taxon>Basidiomycota</taxon>
        <taxon>Agaricomycotina</taxon>
        <taxon>Agaricomycetes</taxon>
        <taxon>Agaricomycetidae</taxon>
        <taxon>Agaricales</taxon>
        <taxon>Agaricineae</taxon>
        <taxon>Hymenogastraceae</taxon>
        <taxon>Gymnopilus</taxon>
    </lineage>
</organism>
<evidence type="ECO:0000313" key="2">
    <source>
        <dbReference type="Proteomes" id="UP000284706"/>
    </source>
</evidence>
<dbReference type="GO" id="GO:0019005">
    <property type="term" value="C:SCF ubiquitin ligase complex"/>
    <property type="evidence" value="ECO:0007669"/>
    <property type="project" value="TreeGrafter"/>
</dbReference>
<dbReference type="PANTHER" id="PTHR13318:SF190">
    <property type="entry name" value="PARTNER OF PAIRED, ISOFORM B"/>
    <property type="match status" value="1"/>
</dbReference>
<evidence type="ECO:0008006" key="3">
    <source>
        <dbReference type="Google" id="ProtNLM"/>
    </source>
</evidence>
<keyword evidence="2" id="KW-1185">Reference proteome</keyword>
<protein>
    <recommendedName>
        <fullName evidence="3">F-box domain-containing protein</fullName>
    </recommendedName>
</protein>
<accession>A0A409W579</accession>
<dbReference type="InParanoid" id="A0A409W579"/>